<dbReference type="Proteomes" id="UP000297910">
    <property type="component" value="Unassembled WGS sequence"/>
</dbReference>
<proteinExistence type="predicted"/>
<dbReference type="EMBL" id="PQXI01000177">
    <property type="protein sequence ID" value="TGO22211.1"/>
    <property type="molecule type" value="Genomic_DNA"/>
</dbReference>
<gene>
    <name evidence="2" type="ORF">BPAE_0177g00050</name>
</gene>
<keyword evidence="3" id="KW-1185">Reference proteome</keyword>
<feature type="region of interest" description="Disordered" evidence="1">
    <location>
        <begin position="1"/>
        <end position="24"/>
    </location>
</feature>
<name>A0A4Z1FL12_9HELO</name>
<protein>
    <submittedName>
        <fullName evidence="2">Uncharacterized protein</fullName>
    </submittedName>
</protein>
<evidence type="ECO:0000313" key="2">
    <source>
        <dbReference type="EMBL" id="TGO22211.1"/>
    </source>
</evidence>
<sequence length="219" mass="25517">MSEKNTFVPEHNPDNSIRSPQAAPPMRFDSLYEVDAFGIPPPSSPPPPYSAAPPLEIPAPPPYILCTCNSWENPTTLVILGFHSELSHEIWNKWQLHKRQHPEVYQNMNPQSLLYCFFSFVFQATQLPFAFPGYDPRHFHAEMCVYLFRWGITYNEYFTREWDEAQRIARCADAAAQWMVSNLSKGCLGHPQPRYVWTDVDNRRFHDLWRMARAARSVI</sequence>
<accession>A0A4Z1FL12</accession>
<organism evidence="2 3">
    <name type="scientific">Botrytis paeoniae</name>
    <dbReference type="NCBI Taxonomy" id="278948"/>
    <lineage>
        <taxon>Eukaryota</taxon>
        <taxon>Fungi</taxon>
        <taxon>Dikarya</taxon>
        <taxon>Ascomycota</taxon>
        <taxon>Pezizomycotina</taxon>
        <taxon>Leotiomycetes</taxon>
        <taxon>Helotiales</taxon>
        <taxon>Sclerotiniaceae</taxon>
        <taxon>Botrytis</taxon>
    </lineage>
</organism>
<reference evidence="2 3" key="1">
    <citation type="submission" date="2017-12" db="EMBL/GenBank/DDBJ databases">
        <title>Comparative genomics of Botrytis spp.</title>
        <authorList>
            <person name="Valero-Jimenez C.A."/>
            <person name="Tapia P."/>
            <person name="Veloso J."/>
            <person name="Silva-Moreno E."/>
            <person name="Staats M."/>
            <person name="Valdes J.H."/>
            <person name="Van Kan J.A.L."/>
        </authorList>
    </citation>
    <scope>NUCLEOTIDE SEQUENCE [LARGE SCALE GENOMIC DNA]</scope>
    <source>
        <strain evidence="2 3">Bp0003</strain>
    </source>
</reference>
<comment type="caution">
    <text evidence="2">The sequence shown here is derived from an EMBL/GenBank/DDBJ whole genome shotgun (WGS) entry which is preliminary data.</text>
</comment>
<evidence type="ECO:0000256" key="1">
    <source>
        <dbReference type="SAM" id="MobiDB-lite"/>
    </source>
</evidence>
<dbReference type="AlphaFoldDB" id="A0A4Z1FL12"/>
<evidence type="ECO:0000313" key="3">
    <source>
        <dbReference type="Proteomes" id="UP000297910"/>
    </source>
</evidence>